<dbReference type="PANTHER" id="PTHR42924:SF11">
    <property type="entry name" value="POLYMERASE_HISTIDINOL PHOSPHATASE N-TERMINAL DOMAIN-CONTAINING PROTEIN"/>
    <property type="match status" value="1"/>
</dbReference>
<dbReference type="InterPro" id="IPR016195">
    <property type="entry name" value="Pol/histidinol_Pase-like"/>
</dbReference>
<dbReference type="RefSeq" id="WP_020512684.1">
    <property type="nucleotide sequence ID" value="NZ_JBIAZU010000004.1"/>
</dbReference>
<gene>
    <name evidence="3" type="ORF">ACFY35_25800</name>
</gene>
<protein>
    <submittedName>
        <fullName evidence="3">Histidinol-phosphatase</fullName>
    </submittedName>
</protein>
<name>A0ABW6WHW6_9ACTN</name>
<feature type="domain" description="Polymerase/histidinol phosphatase N-terminal" evidence="2">
    <location>
        <begin position="95"/>
        <end position="170"/>
    </location>
</feature>
<accession>A0ABW6WHW6</accession>
<dbReference type="InterPro" id="IPR006311">
    <property type="entry name" value="TAT_signal"/>
</dbReference>
<dbReference type="Proteomes" id="UP001602245">
    <property type="component" value="Unassembled WGS sequence"/>
</dbReference>
<dbReference type="InterPro" id="IPR003141">
    <property type="entry name" value="Pol/His_phosphatase_N"/>
</dbReference>
<dbReference type="SUPFAM" id="SSF89550">
    <property type="entry name" value="PHP domain-like"/>
    <property type="match status" value="1"/>
</dbReference>
<sequence length="574" mass="61473">MGSTDMGHGHDHSHDDLVETGGDLPAALDLSIPDSELSPSDVSRRGFLRGAGLLGAGAAASVLATPAAVQASGLPHAHGPAGGGAEKGGFRWLAGDHHIHTQYSSDAQYRVLDQAQHGHAYGLDWLVITDHGSNAHAKIGVEKVNPDIQKTRSELRDLLTFQGLEWNIPGAEHATVFVTPSRHEVDVLKQFEQTYDGSQLPATNTDAQNEAAAVAGIKFLASQVKARKVDGALFLANHPARRGLDSPHEIRNWRDADPTVAVGFEGAPGHQAAGIPAPGGAGSARGFYNNNPTAASWVGYPLESYRTWGGFDWMTATVGGLWDSLLAEGKAWWITVNSDSHVVYLDQSDRGPGSDFEANGRYNDPVYTGKTLTTAGDFWPGFYGRTNVGTSSFSYKAVMDGLRAGRVWVDHGRLIKGLDARVRVAGDRRGDSGTPLGGAVHVKRGTSTEITLEIDLQDRPNWANFVPVLKRVDVIVGTVTGPVADKDSYTAPDTKVVKSFEISAGAKSVSLSYSLGRLDKPFYVRVRGTDGNRTQPGLMGTSVDPYGPKLDVIGDADPWADLWFYTNPIWVLPK</sequence>
<dbReference type="PROSITE" id="PS51318">
    <property type="entry name" value="TAT"/>
    <property type="match status" value="1"/>
</dbReference>
<dbReference type="InterPro" id="IPR052018">
    <property type="entry name" value="PHP_domain"/>
</dbReference>
<dbReference type="Gene3D" id="3.20.20.140">
    <property type="entry name" value="Metal-dependent hydrolases"/>
    <property type="match status" value="1"/>
</dbReference>
<organism evidence="3 4">
    <name type="scientific">Paractinoplanes globisporus</name>
    <dbReference type="NCBI Taxonomy" id="113565"/>
    <lineage>
        <taxon>Bacteria</taxon>
        <taxon>Bacillati</taxon>
        <taxon>Actinomycetota</taxon>
        <taxon>Actinomycetes</taxon>
        <taxon>Micromonosporales</taxon>
        <taxon>Micromonosporaceae</taxon>
        <taxon>Paractinoplanes</taxon>
    </lineage>
</organism>
<comment type="caution">
    <text evidence="3">The sequence shown here is derived from an EMBL/GenBank/DDBJ whole genome shotgun (WGS) entry which is preliminary data.</text>
</comment>
<feature type="region of interest" description="Disordered" evidence="1">
    <location>
        <begin position="1"/>
        <end position="25"/>
    </location>
</feature>
<evidence type="ECO:0000313" key="4">
    <source>
        <dbReference type="Proteomes" id="UP001602245"/>
    </source>
</evidence>
<proteinExistence type="predicted"/>
<keyword evidence="4" id="KW-1185">Reference proteome</keyword>
<evidence type="ECO:0000313" key="3">
    <source>
        <dbReference type="EMBL" id="MFF5292872.1"/>
    </source>
</evidence>
<dbReference type="EMBL" id="JBIAZU010000004">
    <property type="protein sequence ID" value="MFF5292872.1"/>
    <property type="molecule type" value="Genomic_DNA"/>
</dbReference>
<feature type="compositionally biased region" description="Basic and acidic residues" evidence="1">
    <location>
        <begin position="7"/>
        <end position="17"/>
    </location>
</feature>
<reference evidence="3 4" key="1">
    <citation type="submission" date="2024-10" db="EMBL/GenBank/DDBJ databases">
        <title>The Natural Products Discovery Center: Release of the First 8490 Sequenced Strains for Exploring Actinobacteria Biosynthetic Diversity.</title>
        <authorList>
            <person name="Kalkreuter E."/>
            <person name="Kautsar S.A."/>
            <person name="Yang D."/>
            <person name="Bader C.D."/>
            <person name="Teijaro C.N."/>
            <person name="Fluegel L."/>
            <person name="Davis C.M."/>
            <person name="Simpson J.R."/>
            <person name="Lauterbach L."/>
            <person name="Steele A.D."/>
            <person name="Gui C."/>
            <person name="Meng S."/>
            <person name="Li G."/>
            <person name="Viehrig K."/>
            <person name="Ye F."/>
            <person name="Su P."/>
            <person name="Kiefer A.F."/>
            <person name="Nichols A."/>
            <person name="Cepeda A.J."/>
            <person name="Yan W."/>
            <person name="Fan B."/>
            <person name="Jiang Y."/>
            <person name="Adhikari A."/>
            <person name="Zheng C.-J."/>
            <person name="Schuster L."/>
            <person name="Cowan T.M."/>
            <person name="Smanski M.J."/>
            <person name="Chevrette M.G."/>
            <person name="De Carvalho L.P.S."/>
            <person name="Shen B."/>
        </authorList>
    </citation>
    <scope>NUCLEOTIDE SEQUENCE [LARGE SCALE GENOMIC DNA]</scope>
    <source>
        <strain evidence="3 4">NPDC000087</strain>
    </source>
</reference>
<evidence type="ECO:0000256" key="1">
    <source>
        <dbReference type="SAM" id="MobiDB-lite"/>
    </source>
</evidence>
<evidence type="ECO:0000259" key="2">
    <source>
        <dbReference type="SMART" id="SM00481"/>
    </source>
</evidence>
<dbReference type="SMART" id="SM00481">
    <property type="entry name" value="POLIIIAc"/>
    <property type="match status" value="1"/>
</dbReference>
<dbReference type="PANTHER" id="PTHR42924">
    <property type="entry name" value="EXONUCLEASE"/>
    <property type="match status" value="1"/>
</dbReference>